<evidence type="ECO:0000256" key="1">
    <source>
        <dbReference type="SAM" id="MobiDB-lite"/>
    </source>
</evidence>
<organism evidence="2">
    <name type="scientific">marine sediment metagenome</name>
    <dbReference type="NCBI Taxonomy" id="412755"/>
    <lineage>
        <taxon>unclassified sequences</taxon>
        <taxon>metagenomes</taxon>
        <taxon>ecological metagenomes</taxon>
    </lineage>
</organism>
<reference evidence="2" key="1">
    <citation type="journal article" date="2015" name="Nature">
        <title>Complex archaea that bridge the gap between prokaryotes and eukaryotes.</title>
        <authorList>
            <person name="Spang A."/>
            <person name="Saw J.H."/>
            <person name="Jorgensen S.L."/>
            <person name="Zaremba-Niedzwiedzka K."/>
            <person name="Martijn J."/>
            <person name="Lind A.E."/>
            <person name="van Eijk R."/>
            <person name="Schleper C."/>
            <person name="Guy L."/>
            <person name="Ettema T.J."/>
        </authorList>
    </citation>
    <scope>NUCLEOTIDE SEQUENCE</scope>
</reference>
<feature type="region of interest" description="Disordered" evidence="1">
    <location>
        <begin position="1"/>
        <end position="20"/>
    </location>
</feature>
<dbReference type="AlphaFoldDB" id="A0A0F9DV13"/>
<evidence type="ECO:0000313" key="2">
    <source>
        <dbReference type="EMBL" id="KKL21516.1"/>
    </source>
</evidence>
<gene>
    <name evidence="2" type="ORF">LCGC14_2444700</name>
</gene>
<protein>
    <submittedName>
        <fullName evidence="2">Uncharacterized protein</fullName>
    </submittedName>
</protein>
<proteinExistence type="predicted"/>
<dbReference type="EMBL" id="LAZR01037703">
    <property type="protein sequence ID" value="KKL21516.1"/>
    <property type="molecule type" value="Genomic_DNA"/>
</dbReference>
<sequence>SNDHRPHKIANSGSRKPQNGIAGEVISHSVYTKIPFSWWFKHLDLFAKQCPNRLSKFKVRMFHDMTDGKGKRLQLVEGPYDPPGFDRSFSVPDYSTQAPTWAEIARDNPNVFRNITVDPDYHGEVKAWDVESWR</sequence>
<accession>A0A0F9DV13</accession>
<comment type="caution">
    <text evidence="2">The sequence shown here is derived from an EMBL/GenBank/DDBJ whole genome shotgun (WGS) entry which is preliminary data.</text>
</comment>
<name>A0A0F9DV13_9ZZZZ</name>
<feature type="non-terminal residue" evidence="2">
    <location>
        <position position="1"/>
    </location>
</feature>